<dbReference type="Proteomes" id="UP001321473">
    <property type="component" value="Unassembled WGS sequence"/>
</dbReference>
<reference evidence="1 2" key="1">
    <citation type="journal article" date="2023" name="Arcadia Sci">
        <title>De novo assembly of a long-read Amblyomma americanum tick genome.</title>
        <authorList>
            <person name="Chou S."/>
            <person name="Poskanzer K.E."/>
            <person name="Rollins M."/>
            <person name="Thuy-Boun P.S."/>
        </authorList>
    </citation>
    <scope>NUCLEOTIDE SEQUENCE [LARGE SCALE GENOMIC DNA]</scope>
    <source>
        <strain evidence="1">F_SG_1</strain>
        <tissue evidence="1">Salivary glands</tissue>
    </source>
</reference>
<organism evidence="1 2">
    <name type="scientific">Amblyomma americanum</name>
    <name type="common">Lone star tick</name>
    <dbReference type="NCBI Taxonomy" id="6943"/>
    <lineage>
        <taxon>Eukaryota</taxon>
        <taxon>Metazoa</taxon>
        <taxon>Ecdysozoa</taxon>
        <taxon>Arthropoda</taxon>
        <taxon>Chelicerata</taxon>
        <taxon>Arachnida</taxon>
        <taxon>Acari</taxon>
        <taxon>Parasitiformes</taxon>
        <taxon>Ixodida</taxon>
        <taxon>Ixodoidea</taxon>
        <taxon>Ixodidae</taxon>
        <taxon>Amblyomminae</taxon>
        <taxon>Amblyomma</taxon>
    </lineage>
</organism>
<proteinExistence type="predicted"/>
<evidence type="ECO:0000313" key="1">
    <source>
        <dbReference type="EMBL" id="KAK8771679.1"/>
    </source>
</evidence>
<name>A0AAQ4EAA4_AMBAM</name>
<comment type="caution">
    <text evidence="1">The sequence shown here is derived from an EMBL/GenBank/DDBJ whole genome shotgun (WGS) entry which is preliminary data.</text>
</comment>
<dbReference type="EMBL" id="JARKHS020019451">
    <property type="protein sequence ID" value="KAK8771679.1"/>
    <property type="molecule type" value="Genomic_DNA"/>
</dbReference>
<sequence>MRRELFTVVLTDCAGGAVHELAVWRSASRWQQHTGCRPLSAGGECPSAAALGVRWSRRWPAHPGCLRGGQGSQGAGPGIPSHASTRVAPPVLEAYGISVMQLWLKCIQYNVQNLQGAATAPLSTGSELLFPPVTPPWSGCAAAVHHVRKRL</sequence>
<accession>A0AAQ4EAA4</accession>
<evidence type="ECO:0000313" key="2">
    <source>
        <dbReference type="Proteomes" id="UP001321473"/>
    </source>
</evidence>
<dbReference type="AlphaFoldDB" id="A0AAQ4EAA4"/>
<keyword evidence="2" id="KW-1185">Reference proteome</keyword>
<protein>
    <submittedName>
        <fullName evidence="1">Uncharacterized protein</fullName>
    </submittedName>
</protein>
<gene>
    <name evidence="1" type="ORF">V5799_025073</name>
</gene>